<keyword evidence="2" id="KW-1185">Reference proteome</keyword>
<dbReference type="AlphaFoldDB" id="A0A9N9F326"/>
<comment type="caution">
    <text evidence="1">The sequence shown here is derived from an EMBL/GenBank/DDBJ whole genome shotgun (WGS) entry which is preliminary data.</text>
</comment>
<evidence type="ECO:0000313" key="1">
    <source>
        <dbReference type="EMBL" id="CAG8507050.1"/>
    </source>
</evidence>
<dbReference type="Proteomes" id="UP000789396">
    <property type="component" value="Unassembled WGS sequence"/>
</dbReference>
<organism evidence="1 2">
    <name type="scientific">Racocetra fulgida</name>
    <dbReference type="NCBI Taxonomy" id="60492"/>
    <lineage>
        <taxon>Eukaryota</taxon>
        <taxon>Fungi</taxon>
        <taxon>Fungi incertae sedis</taxon>
        <taxon>Mucoromycota</taxon>
        <taxon>Glomeromycotina</taxon>
        <taxon>Glomeromycetes</taxon>
        <taxon>Diversisporales</taxon>
        <taxon>Gigasporaceae</taxon>
        <taxon>Racocetra</taxon>
    </lineage>
</organism>
<proteinExistence type="predicted"/>
<protein>
    <submittedName>
        <fullName evidence="1">6069_t:CDS:1</fullName>
    </submittedName>
</protein>
<evidence type="ECO:0000313" key="2">
    <source>
        <dbReference type="Proteomes" id="UP000789396"/>
    </source>
</evidence>
<name>A0A9N9F326_9GLOM</name>
<sequence>MSEPVKFLKLTNLTKPINELQFAKRCARCIRQKKGCDHRKTLGPFKCTKNGKLYFLPGDENKYEIGKELFEDLLKIQLKNGFNLAKFMIESGLSTAYVPYQLPMSESNLSQLPTSEPNLSQLLFQNSNTPELDFYLQNHY</sequence>
<gene>
    <name evidence="1" type="ORF">RFULGI_LOCUS2715</name>
</gene>
<dbReference type="EMBL" id="CAJVPZ010002138">
    <property type="protein sequence ID" value="CAG8507050.1"/>
    <property type="molecule type" value="Genomic_DNA"/>
</dbReference>
<accession>A0A9N9F326</accession>
<reference evidence="1" key="1">
    <citation type="submission" date="2021-06" db="EMBL/GenBank/DDBJ databases">
        <authorList>
            <person name="Kallberg Y."/>
            <person name="Tangrot J."/>
            <person name="Rosling A."/>
        </authorList>
    </citation>
    <scope>NUCLEOTIDE SEQUENCE</scope>
    <source>
        <strain evidence="1">IN212</strain>
    </source>
</reference>
<dbReference type="OrthoDB" id="2484167at2759"/>